<comment type="caution">
    <text evidence="1">The sequence shown here is derived from an EMBL/GenBank/DDBJ whole genome shotgun (WGS) entry which is preliminary data.</text>
</comment>
<name>A0A417YKB6_9BACI</name>
<dbReference type="EMBL" id="QWEH01000003">
    <property type="protein sequence ID" value="RHW33651.1"/>
    <property type="molecule type" value="Genomic_DNA"/>
</dbReference>
<evidence type="ECO:0000313" key="1">
    <source>
        <dbReference type="EMBL" id="RHW33651.1"/>
    </source>
</evidence>
<reference evidence="1 2" key="1">
    <citation type="journal article" date="2007" name="Int. J. Syst. Evol. Microbiol.">
        <title>Oceanobacillus profundus sp. nov., isolated from a deep-sea sediment core.</title>
        <authorList>
            <person name="Kim Y.G."/>
            <person name="Choi D.H."/>
            <person name="Hyun S."/>
            <person name="Cho B.C."/>
        </authorList>
    </citation>
    <scope>NUCLEOTIDE SEQUENCE [LARGE SCALE GENOMIC DNA]</scope>
    <source>
        <strain evidence="1 2">DSM 18246</strain>
    </source>
</reference>
<gene>
    <name evidence="1" type="ORF">D1B32_06320</name>
</gene>
<dbReference type="OrthoDB" id="2706506at2"/>
<sequence>MTEKNHYFVVVKEREIREIPVDDNEEEFEIIADDSELSAMRELFLNMKDHANTATSFIIKDPFDDRRADREREAYERNLQKVYRKIYELGTNGTKAKIRETGIIK</sequence>
<organism evidence="1 2">
    <name type="scientific">Oceanobacillus profundus</name>
    <dbReference type="NCBI Taxonomy" id="372463"/>
    <lineage>
        <taxon>Bacteria</taxon>
        <taxon>Bacillati</taxon>
        <taxon>Bacillota</taxon>
        <taxon>Bacilli</taxon>
        <taxon>Bacillales</taxon>
        <taxon>Bacillaceae</taxon>
        <taxon>Oceanobacillus</taxon>
    </lineage>
</organism>
<evidence type="ECO:0000313" key="2">
    <source>
        <dbReference type="Proteomes" id="UP000285456"/>
    </source>
</evidence>
<dbReference type="AlphaFoldDB" id="A0A417YKB6"/>
<dbReference type="Proteomes" id="UP000285456">
    <property type="component" value="Unassembled WGS sequence"/>
</dbReference>
<protein>
    <recommendedName>
        <fullName evidence="3">Hydrolase</fullName>
    </recommendedName>
</protein>
<proteinExistence type="predicted"/>
<dbReference type="RefSeq" id="WP_095308606.1">
    <property type="nucleotide sequence ID" value="NZ_JAMAWL010000001.1"/>
</dbReference>
<evidence type="ECO:0008006" key="3">
    <source>
        <dbReference type="Google" id="ProtNLM"/>
    </source>
</evidence>
<accession>A0A417YKB6</accession>
<keyword evidence="2" id="KW-1185">Reference proteome</keyword>